<dbReference type="OMA" id="MRFTANY"/>
<evidence type="ECO:0000313" key="1">
    <source>
        <dbReference type="EMBL" id="EEU35820.1"/>
    </source>
</evidence>
<organism evidence="1 2">
    <name type="scientific">Fusarium vanettenii (strain ATCC MYA-4622 / CBS 123669 / FGSC 9596 / NRRL 45880 / 77-13-4)</name>
    <name type="common">Fusarium solani subsp. pisi</name>
    <dbReference type="NCBI Taxonomy" id="660122"/>
    <lineage>
        <taxon>Eukaryota</taxon>
        <taxon>Fungi</taxon>
        <taxon>Dikarya</taxon>
        <taxon>Ascomycota</taxon>
        <taxon>Pezizomycotina</taxon>
        <taxon>Sordariomycetes</taxon>
        <taxon>Hypocreomycetidae</taxon>
        <taxon>Hypocreales</taxon>
        <taxon>Nectriaceae</taxon>
        <taxon>Fusarium</taxon>
        <taxon>Fusarium solani species complex</taxon>
        <taxon>Fusarium vanettenii</taxon>
    </lineage>
</organism>
<dbReference type="eggNOG" id="ENOG502RMXM">
    <property type="taxonomic scope" value="Eukaryota"/>
</dbReference>
<dbReference type="EMBL" id="GG698933">
    <property type="protein sequence ID" value="EEU35820.1"/>
    <property type="molecule type" value="Genomic_DNA"/>
</dbReference>
<dbReference type="Proteomes" id="UP000005206">
    <property type="component" value="Chromosome 3"/>
</dbReference>
<keyword evidence="2" id="KW-1185">Reference proteome</keyword>
<gene>
    <name evidence="1" type="ORF">NECHADRAFT_77194</name>
</gene>
<dbReference type="KEGG" id="nhe:NECHADRAFT_77194"/>
<protein>
    <submittedName>
        <fullName evidence="1">Uncharacterized protein</fullName>
    </submittedName>
</protein>
<dbReference type="OrthoDB" id="4996232at2759"/>
<reference evidence="1 2" key="1">
    <citation type="journal article" date="2009" name="PLoS Genet.">
        <title>The genome of Nectria haematococca: contribution of supernumerary chromosomes to gene expansion.</title>
        <authorList>
            <person name="Coleman J.J."/>
            <person name="Rounsley S.D."/>
            <person name="Rodriguez-Carres M."/>
            <person name="Kuo A."/>
            <person name="Wasmann C.C."/>
            <person name="Grimwood J."/>
            <person name="Schmutz J."/>
            <person name="Taga M."/>
            <person name="White G.J."/>
            <person name="Zhou S."/>
            <person name="Schwartz D.C."/>
            <person name="Freitag M."/>
            <person name="Ma L.J."/>
            <person name="Danchin E.G."/>
            <person name="Henrissat B."/>
            <person name="Coutinho P.M."/>
            <person name="Nelson D.R."/>
            <person name="Straney D."/>
            <person name="Napoli C.A."/>
            <person name="Barker B.M."/>
            <person name="Gribskov M."/>
            <person name="Rep M."/>
            <person name="Kroken S."/>
            <person name="Molnar I."/>
            <person name="Rensing C."/>
            <person name="Kennell J.C."/>
            <person name="Zamora J."/>
            <person name="Farman M.L."/>
            <person name="Selker E.U."/>
            <person name="Salamov A."/>
            <person name="Shapiro H."/>
            <person name="Pangilinan J."/>
            <person name="Lindquist E."/>
            <person name="Lamers C."/>
            <person name="Grigoriev I.V."/>
            <person name="Geiser D.M."/>
            <person name="Covert S.F."/>
            <person name="Temporini E."/>
            <person name="Vanetten H.D."/>
        </authorList>
    </citation>
    <scope>NUCLEOTIDE SEQUENCE [LARGE SCALE GENOMIC DNA]</scope>
    <source>
        <strain evidence="2">ATCC MYA-4622 / CBS 123669 / FGSC 9596 / NRRL 45880 / 77-13-4</strain>
    </source>
</reference>
<proteinExistence type="predicted"/>
<sequence>MPTTKKTNNEATGPQRASEFNDALQAVPGQVAMMHVLQYSYMAQTTLRKCDFEELIEASQEAGKILHECGSPIDCTGNQTWPEDAEKVNTQIKEKYGEFPAVVDGFKKHVEHARAAIAASRRGI</sequence>
<dbReference type="GeneID" id="9673884"/>
<dbReference type="RefSeq" id="XP_003041533.1">
    <property type="nucleotide sequence ID" value="XM_003041487.1"/>
</dbReference>
<evidence type="ECO:0000313" key="2">
    <source>
        <dbReference type="Proteomes" id="UP000005206"/>
    </source>
</evidence>
<dbReference type="VEuPathDB" id="FungiDB:NECHADRAFT_77194"/>
<dbReference type="InParanoid" id="C7ZJB0"/>
<name>C7ZJB0_FUSV7</name>
<dbReference type="AlphaFoldDB" id="C7ZJB0"/>
<accession>C7ZJB0</accession>
<dbReference type="HOGENOM" id="CLU_2004492_0_0_1"/>